<evidence type="ECO:0000313" key="2">
    <source>
        <dbReference type="EMBL" id="TKR24345.1"/>
    </source>
</evidence>
<gene>
    <name evidence="2" type="ORF">DM868_14895</name>
</gene>
<sequence>MTLEDRPRGILSPADRRYLRHPDEYSDQAAYERRGAIVTRVHEALHDFPTLVSKLEEGRRREAFEDRDLEHKDHTLNVLPSVFAFLYLGITDTVEPPERAKDAFAGMIADGVQEAYRTRGEPVASVSVSIEITPIDSSKPVEDMTLAEIQDHAKAGNMDRQVLLQRLTEVFEEHDDTDGSLSAEHYDIDGSRGVWFVDMLTPETDEDTEE</sequence>
<dbReference type="AlphaFoldDB" id="A0A4U5J7F2"/>
<evidence type="ECO:0000259" key="1">
    <source>
        <dbReference type="Pfam" id="PF26404"/>
    </source>
</evidence>
<dbReference type="Proteomes" id="UP000308037">
    <property type="component" value="Unassembled WGS sequence"/>
</dbReference>
<name>A0A4U5J7F2_9EURY</name>
<dbReference type="OrthoDB" id="236823at2157"/>
<reference evidence="2 3" key="1">
    <citation type="submission" date="2019-04" db="EMBL/GenBank/DDBJ databases">
        <title>Natronomonas sp. F20-122 a newhaloarchaeon isolated from a saline saltern of Isla Bacuta, Huelva, Spain.</title>
        <authorList>
            <person name="Duran-Viseras A."/>
            <person name="Sanchez-Porro C."/>
            <person name="Ventosa A."/>
        </authorList>
    </citation>
    <scope>NUCLEOTIDE SEQUENCE [LARGE SCALE GENOMIC DNA]</scope>
    <source>
        <strain evidence="2 3">F20-122</strain>
    </source>
</reference>
<organism evidence="2 3">
    <name type="scientific">Natronomonas salsuginis</name>
    <dbReference type="NCBI Taxonomy" id="2217661"/>
    <lineage>
        <taxon>Archaea</taxon>
        <taxon>Methanobacteriati</taxon>
        <taxon>Methanobacteriota</taxon>
        <taxon>Stenosarchaea group</taxon>
        <taxon>Halobacteria</taxon>
        <taxon>Halobacteriales</taxon>
        <taxon>Natronomonadaceae</taxon>
        <taxon>Natronomonas</taxon>
    </lineage>
</organism>
<feature type="domain" description="Domain of unknown function" evidence="1">
    <location>
        <begin position="10"/>
        <end position="131"/>
    </location>
</feature>
<proteinExistence type="predicted"/>
<dbReference type="EMBL" id="QKNX01000011">
    <property type="protein sequence ID" value="TKR24345.1"/>
    <property type="molecule type" value="Genomic_DNA"/>
</dbReference>
<comment type="caution">
    <text evidence="2">The sequence shown here is derived from an EMBL/GenBank/DDBJ whole genome shotgun (WGS) entry which is preliminary data.</text>
</comment>
<evidence type="ECO:0000313" key="3">
    <source>
        <dbReference type="Proteomes" id="UP000308037"/>
    </source>
</evidence>
<dbReference type="Pfam" id="PF26404">
    <property type="entry name" value="DUF8102"/>
    <property type="match status" value="1"/>
</dbReference>
<dbReference type="RefSeq" id="WP_137277631.1">
    <property type="nucleotide sequence ID" value="NZ_QKNX01000011.1"/>
</dbReference>
<dbReference type="InterPro" id="IPR058415">
    <property type="entry name" value="DUF8102"/>
</dbReference>
<accession>A0A4U5J7F2</accession>
<protein>
    <recommendedName>
        <fullName evidence="1">Domain of unknown function domain-containing protein</fullName>
    </recommendedName>
</protein>
<keyword evidence="3" id="KW-1185">Reference proteome</keyword>